<evidence type="ECO:0000256" key="4">
    <source>
        <dbReference type="ARBA" id="ARBA00023136"/>
    </source>
</evidence>
<feature type="domain" description="Methylamine utilisation protein MauE" evidence="6">
    <location>
        <begin position="9"/>
        <end position="135"/>
    </location>
</feature>
<comment type="caution">
    <text evidence="7">The sequence shown here is derived from an EMBL/GenBank/DDBJ whole genome shotgun (WGS) entry which is preliminary data.</text>
</comment>
<accession>A0ABU1Y6T2</accession>
<evidence type="ECO:0000256" key="3">
    <source>
        <dbReference type="ARBA" id="ARBA00022989"/>
    </source>
</evidence>
<dbReference type="Proteomes" id="UP001269081">
    <property type="component" value="Unassembled WGS sequence"/>
</dbReference>
<reference evidence="7 8" key="1">
    <citation type="submission" date="2023-07" db="EMBL/GenBank/DDBJ databases">
        <title>Sorghum-associated microbial communities from plants grown in Nebraska, USA.</title>
        <authorList>
            <person name="Schachtman D."/>
        </authorList>
    </citation>
    <scope>NUCLEOTIDE SEQUENCE [LARGE SCALE GENOMIC DNA]</scope>
    <source>
        <strain evidence="7 8">4129</strain>
    </source>
</reference>
<evidence type="ECO:0000259" key="6">
    <source>
        <dbReference type="Pfam" id="PF07291"/>
    </source>
</evidence>
<evidence type="ECO:0000256" key="2">
    <source>
        <dbReference type="ARBA" id="ARBA00022692"/>
    </source>
</evidence>
<keyword evidence="2 5" id="KW-0812">Transmembrane</keyword>
<evidence type="ECO:0000313" key="7">
    <source>
        <dbReference type="EMBL" id="MDR7209924.1"/>
    </source>
</evidence>
<feature type="transmembrane region" description="Helical" evidence="5">
    <location>
        <begin position="150"/>
        <end position="174"/>
    </location>
</feature>
<dbReference type="EMBL" id="JAVDWQ010000005">
    <property type="protein sequence ID" value="MDR7209924.1"/>
    <property type="molecule type" value="Genomic_DNA"/>
</dbReference>
<dbReference type="InterPro" id="IPR009908">
    <property type="entry name" value="Methylamine_util_MauE"/>
</dbReference>
<feature type="transmembrane region" description="Helical" evidence="5">
    <location>
        <begin position="77"/>
        <end position="100"/>
    </location>
</feature>
<evidence type="ECO:0000313" key="8">
    <source>
        <dbReference type="Proteomes" id="UP001269081"/>
    </source>
</evidence>
<evidence type="ECO:0000256" key="5">
    <source>
        <dbReference type="SAM" id="Phobius"/>
    </source>
</evidence>
<sequence>MKTSISFKNTIADIICLLYILLFVYAALSKLLDFENFSVQLGQSPLLSPFAGYIAWMVPMLELFIVLLIVSKRWRIMGLFGALCLMGMFTAYIFIILNYSPFVPCSCGGILEKMGWKEHFIFNCVFMMLAAAGILILRRGVPKAHFISKPAALASAFSITTVFSISVVALLFMLSEDIIHHRNNFIRRFPPGLASPIFEKKLDFNSYYLAGFGDGKIYLGNITAPLTVTILDTLLHKQERYMISLSDTQLNFKSIKVAVRPPYFYVFDGSVPCLFSGKTSNWKAQLWPNKKAFFTNFEPIDSTTVAFRGIDTKSKENVLGIVSAHQGSTLQLSDKLLQKQIDGVFDTDGMLLYNAKKQKLIYPYYYRNQYVVADKDLNLKYRGKTIDTNTIAKIKVAFHSKEKQSQLSGPPLIVNKDAATDGKYLYINAGLMGKFERSSMWKKASIIDVYDIETATYISSFYIYNKGAKKVRQFRINSGLLVAFFGEDIVIYKLRY</sequence>
<keyword evidence="8" id="KW-1185">Reference proteome</keyword>
<comment type="subcellular location">
    <subcellularLocation>
        <location evidence="1">Membrane</location>
        <topology evidence="1">Multi-pass membrane protein</topology>
    </subcellularLocation>
</comment>
<gene>
    <name evidence="7" type="ORF">J2W48_001863</name>
</gene>
<feature type="transmembrane region" description="Helical" evidence="5">
    <location>
        <begin position="12"/>
        <end position="30"/>
    </location>
</feature>
<proteinExistence type="predicted"/>
<evidence type="ECO:0000256" key="1">
    <source>
        <dbReference type="ARBA" id="ARBA00004141"/>
    </source>
</evidence>
<protein>
    <submittedName>
        <fullName evidence="7">Membrane protein YphA (DoxX/SURF4 family)</fullName>
    </submittedName>
</protein>
<organism evidence="7 8">
    <name type="scientific">Flavobacterium piscis</name>
    <dbReference type="NCBI Taxonomy" id="1114874"/>
    <lineage>
        <taxon>Bacteria</taxon>
        <taxon>Pseudomonadati</taxon>
        <taxon>Bacteroidota</taxon>
        <taxon>Flavobacteriia</taxon>
        <taxon>Flavobacteriales</taxon>
        <taxon>Flavobacteriaceae</taxon>
        <taxon>Flavobacterium</taxon>
    </lineage>
</organism>
<feature type="transmembrane region" description="Helical" evidence="5">
    <location>
        <begin position="50"/>
        <end position="70"/>
    </location>
</feature>
<dbReference type="Pfam" id="PF07291">
    <property type="entry name" value="MauE"/>
    <property type="match status" value="1"/>
</dbReference>
<keyword evidence="4 5" id="KW-0472">Membrane</keyword>
<feature type="transmembrane region" description="Helical" evidence="5">
    <location>
        <begin position="120"/>
        <end position="138"/>
    </location>
</feature>
<keyword evidence="3 5" id="KW-1133">Transmembrane helix</keyword>
<dbReference type="RefSeq" id="WP_310280524.1">
    <property type="nucleotide sequence ID" value="NZ_JAVDWQ010000005.1"/>
</dbReference>
<name>A0ABU1Y6T2_9FLAO</name>